<dbReference type="InterPro" id="IPR000415">
    <property type="entry name" value="Nitroreductase-like"/>
</dbReference>
<evidence type="ECO:0000313" key="3">
    <source>
        <dbReference type="EMBL" id="AHH14829.1"/>
    </source>
</evidence>
<dbReference type="PATRIC" id="fig|1415166.3.peg.6"/>
<sequence length="511" mass="55296">MTVETSALPHTAVRFRADVELIAADGELRIRGALGSLKISGAGAEIVAELRGLTTESRSVETIAENLSPEDRAKLAAILDRGASLLIATVTSDGHPMLEIEATAQGRAWSPVPVPGDASIRLSKFALLRMRADTLVLESPLAAHRVRLIDSSSRAVVGDLAAGTFVADLAARHGGPVVHEIVAHLVALGFVEVGEAGTDDPGSVRFPSDTRPLLRQWEFHDLLAHSRGRAGRFDEPFGGIFPFEGEIAPQPAVKRCPDGPRIPLHRPDFTEVARRDPTLIASMEGRMSIRRYAAEPLTVVQLGEFLYRTARVRAFHDLTSALPYEVTTRPYPCGGAAYELDLYLTVERCAGLAPGVYYYDAMAHHLVLINESDSDRRALLRMASTATAFEADPQVLLTMTARFQRLSWKYRRIAYAVSLRHSGVLYQTMYLVATAMGLAPCGLGSGDSDLAARVFGLDYLEESSIGDFLLGAPGPGETDRLLADQLAWTDVNDRDWAGDARVLLDGCEGVG</sequence>
<dbReference type="PANTHER" id="PTHR43745">
    <property type="entry name" value="NITROREDUCTASE MJ1384-RELATED"/>
    <property type="match status" value="1"/>
</dbReference>
<dbReference type="InterPro" id="IPR054488">
    <property type="entry name" value="ThcOx_dom2"/>
</dbReference>
<dbReference type="SUPFAM" id="SSF55469">
    <property type="entry name" value="FMN-dependent nitroreductase-like"/>
    <property type="match status" value="1"/>
</dbReference>
<evidence type="ECO:0000259" key="2">
    <source>
        <dbReference type="Pfam" id="PF22767"/>
    </source>
</evidence>
<dbReference type="AlphaFoldDB" id="W5T6Q2"/>
<feature type="domain" description="Cyanobactin oxidase ThcOx second" evidence="2">
    <location>
        <begin position="120"/>
        <end position="233"/>
    </location>
</feature>
<dbReference type="InterPro" id="IPR020051">
    <property type="entry name" value="SagB-type_dehydrogenase"/>
</dbReference>
<dbReference type="eggNOG" id="COG0778">
    <property type="taxonomic scope" value="Bacteria"/>
</dbReference>
<dbReference type="KEGG" id="nno:NONO_c00060"/>
<dbReference type="CDD" id="cd02142">
    <property type="entry name" value="McbC_SagB-like_oxidoreductase"/>
    <property type="match status" value="1"/>
</dbReference>
<dbReference type="InterPro" id="IPR052544">
    <property type="entry name" value="Bacteriocin_Proc_Enz"/>
</dbReference>
<feature type="domain" description="Nitroreductase" evidence="1">
    <location>
        <begin position="284"/>
        <end position="458"/>
    </location>
</feature>
<organism evidence="3 4">
    <name type="scientific">Nocardia nova SH22a</name>
    <dbReference type="NCBI Taxonomy" id="1415166"/>
    <lineage>
        <taxon>Bacteria</taxon>
        <taxon>Bacillati</taxon>
        <taxon>Actinomycetota</taxon>
        <taxon>Actinomycetes</taxon>
        <taxon>Mycobacteriales</taxon>
        <taxon>Nocardiaceae</taxon>
        <taxon>Nocardia</taxon>
    </lineage>
</organism>
<gene>
    <name evidence="3" type="ORF">NONO_c00060</name>
</gene>
<dbReference type="RefSeq" id="WP_038550074.1">
    <property type="nucleotide sequence ID" value="NZ_CP006850.1"/>
</dbReference>
<accession>W5T6Q2</accession>
<dbReference type="Pfam" id="PF22767">
    <property type="entry name" value="ThcOx"/>
    <property type="match status" value="1"/>
</dbReference>
<dbReference type="Gene3D" id="3.40.109.10">
    <property type="entry name" value="NADH Oxidase"/>
    <property type="match status" value="1"/>
</dbReference>
<dbReference type="HOGENOM" id="CLU_044684_0_0_11"/>
<reference evidence="3 4" key="1">
    <citation type="journal article" date="2014" name="Appl. Environ. Microbiol.">
        <title>Insights into the Microbial Degradation of Rubber and Gutta-Percha by Analysis of the Complete Genome of Nocardia nova SH22a.</title>
        <authorList>
            <person name="Luo Q."/>
            <person name="Hiessl S."/>
            <person name="Poehlein A."/>
            <person name="Daniel R."/>
            <person name="Steinbuchel A."/>
        </authorList>
    </citation>
    <scope>NUCLEOTIDE SEQUENCE [LARGE SCALE GENOMIC DNA]</scope>
    <source>
        <strain evidence="3">SH22a</strain>
    </source>
</reference>
<protein>
    <submittedName>
        <fullName evidence="3">SagB-type dehydrogenase domain-containing protein</fullName>
    </submittedName>
</protein>
<proteinExistence type="predicted"/>
<dbReference type="InterPro" id="IPR029479">
    <property type="entry name" value="Nitroreductase"/>
</dbReference>
<dbReference type="NCBIfam" id="TIGR03605">
    <property type="entry name" value="antibiot_sagB"/>
    <property type="match status" value="1"/>
</dbReference>
<dbReference type="Proteomes" id="UP000019150">
    <property type="component" value="Chromosome"/>
</dbReference>
<name>W5T6Q2_9NOCA</name>
<dbReference type="STRING" id="1415166.NONO_c00060"/>
<keyword evidence="4" id="KW-1185">Reference proteome</keyword>
<dbReference type="Pfam" id="PF00881">
    <property type="entry name" value="Nitroreductase"/>
    <property type="match status" value="1"/>
</dbReference>
<dbReference type="EMBL" id="CP006850">
    <property type="protein sequence ID" value="AHH14829.1"/>
    <property type="molecule type" value="Genomic_DNA"/>
</dbReference>
<dbReference type="GO" id="GO:0016491">
    <property type="term" value="F:oxidoreductase activity"/>
    <property type="evidence" value="ECO:0007669"/>
    <property type="project" value="InterPro"/>
</dbReference>
<dbReference type="PANTHER" id="PTHR43745:SF2">
    <property type="entry name" value="NITROREDUCTASE MJ1384-RELATED"/>
    <property type="match status" value="1"/>
</dbReference>
<dbReference type="OrthoDB" id="3723182at2"/>
<evidence type="ECO:0000259" key="1">
    <source>
        <dbReference type="Pfam" id="PF00881"/>
    </source>
</evidence>
<evidence type="ECO:0000313" key="4">
    <source>
        <dbReference type="Proteomes" id="UP000019150"/>
    </source>
</evidence>